<dbReference type="Proteomes" id="UP001177140">
    <property type="component" value="Unassembled WGS sequence"/>
</dbReference>
<accession>A0AA42B2N9</accession>
<protein>
    <submittedName>
        <fullName evidence="2">Uncharacterized protein</fullName>
    </submittedName>
</protein>
<organism evidence="2 3">
    <name type="scientific">Papaver nudicaule</name>
    <name type="common">Iceland poppy</name>
    <dbReference type="NCBI Taxonomy" id="74823"/>
    <lineage>
        <taxon>Eukaryota</taxon>
        <taxon>Viridiplantae</taxon>
        <taxon>Streptophyta</taxon>
        <taxon>Embryophyta</taxon>
        <taxon>Tracheophyta</taxon>
        <taxon>Spermatophyta</taxon>
        <taxon>Magnoliopsida</taxon>
        <taxon>Ranunculales</taxon>
        <taxon>Papaveraceae</taxon>
        <taxon>Papaveroideae</taxon>
        <taxon>Papaver</taxon>
    </lineage>
</organism>
<dbReference type="AlphaFoldDB" id="A0AA42B2N9"/>
<evidence type="ECO:0000313" key="3">
    <source>
        <dbReference type="Proteomes" id="UP001177140"/>
    </source>
</evidence>
<feature type="signal peptide" evidence="1">
    <location>
        <begin position="1"/>
        <end position="15"/>
    </location>
</feature>
<sequence length="131" mass="14892">MLLITMCSMSWFIECDCCWAVWVYSSQVCLIWSLILWSMSILCNLEEDPVGEFLSSQAGCCSVFHVLAREIGKEEYTRNDHLYELICVEAISLSDKDSSLAEMADCLATSQSLILEQKFCTFGRLSIHILK</sequence>
<keyword evidence="1" id="KW-0732">Signal</keyword>
<dbReference type="EMBL" id="JAJJMA010301508">
    <property type="protein sequence ID" value="MCL7048166.1"/>
    <property type="molecule type" value="Genomic_DNA"/>
</dbReference>
<feature type="chain" id="PRO_5041434811" evidence="1">
    <location>
        <begin position="16"/>
        <end position="131"/>
    </location>
</feature>
<proteinExistence type="predicted"/>
<keyword evidence="3" id="KW-1185">Reference proteome</keyword>
<gene>
    <name evidence="2" type="ORF">MKW94_000285</name>
</gene>
<evidence type="ECO:0000256" key="1">
    <source>
        <dbReference type="SAM" id="SignalP"/>
    </source>
</evidence>
<evidence type="ECO:0000313" key="2">
    <source>
        <dbReference type="EMBL" id="MCL7048166.1"/>
    </source>
</evidence>
<name>A0AA42B2N9_PAPNU</name>
<reference evidence="2" key="1">
    <citation type="submission" date="2022-03" db="EMBL/GenBank/DDBJ databases">
        <title>A functionally conserved STORR gene fusion in Papaver species that diverged 16.8 million years ago.</title>
        <authorList>
            <person name="Catania T."/>
        </authorList>
    </citation>
    <scope>NUCLEOTIDE SEQUENCE</scope>
    <source>
        <strain evidence="2">S-191538</strain>
    </source>
</reference>
<comment type="caution">
    <text evidence="2">The sequence shown here is derived from an EMBL/GenBank/DDBJ whole genome shotgun (WGS) entry which is preliminary data.</text>
</comment>